<reference evidence="3 4" key="1">
    <citation type="submission" date="2016-07" db="EMBL/GenBank/DDBJ databases">
        <title>Pervasive Adenine N6-methylation of Active Genes in Fungi.</title>
        <authorList>
            <consortium name="DOE Joint Genome Institute"/>
            <person name="Mondo S.J."/>
            <person name="Dannebaum R.O."/>
            <person name="Kuo R.C."/>
            <person name="Labutti K."/>
            <person name="Haridas S."/>
            <person name="Kuo A."/>
            <person name="Salamov A."/>
            <person name="Ahrendt S.R."/>
            <person name="Lipzen A."/>
            <person name="Sullivan W."/>
            <person name="Andreopoulos W.B."/>
            <person name="Clum A."/>
            <person name="Lindquist E."/>
            <person name="Daum C."/>
            <person name="Ramamoorthy G.K."/>
            <person name="Gryganskyi A."/>
            <person name="Culley D."/>
            <person name="Magnuson J.K."/>
            <person name="James T.Y."/>
            <person name="O'Malley M.A."/>
            <person name="Stajich J.E."/>
            <person name="Spatafora J.W."/>
            <person name="Visel A."/>
            <person name="Grigoriev I.V."/>
        </authorList>
    </citation>
    <scope>NUCLEOTIDE SEQUENCE [LARGE SCALE GENOMIC DNA]</scope>
    <source>
        <strain evidence="3 4">CBS 115471</strain>
    </source>
</reference>
<feature type="transmembrane region" description="Helical" evidence="2">
    <location>
        <begin position="7"/>
        <end position="27"/>
    </location>
</feature>
<dbReference type="EMBL" id="MCFA01000200">
    <property type="protein sequence ID" value="ORX99286.1"/>
    <property type="molecule type" value="Genomic_DNA"/>
</dbReference>
<feature type="transmembrane region" description="Helical" evidence="2">
    <location>
        <begin position="183"/>
        <end position="204"/>
    </location>
</feature>
<sequence>MALTRKQVVTCISIVYLLAAAALYGSSRLSQLSIPLSSILSNLTTALPLVAGLLLEGSYDLTRRQEKRRHAARGSTPRPPLVIIANTLIFIYSSVVLTLLGTHAGPPSGLDCGLEQRWKNMFSLKDSEGIRAIQDAFECCGLVNSHDRAWPFQDKTHDIHACETAFGRNTGCMGAWRREEQRMGGLLIGVVSMVLVWQLAIIAIPTNRSSWLHRVLPGRVSEILTDEEQATTNGRARAIDYHSSYDRYRDDPLAEVTDSEDESTPQRGIEPGPASQVTDAVTAGVDQPDLEQHDEPTENTWARH</sequence>
<protein>
    <recommendedName>
        <fullName evidence="5">Tetraspanin Tsp3</fullName>
    </recommendedName>
</protein>
<evidence type="ECO:0000313" key="3">
    <source>
        <dbReference type="EMBL" id="ORX99286.1"/>
    </source>
</evidence>
<dbReference type="STRING" id="1231657.A0A1Y1YNE5"/>
<feature type="transmembrane region" description="Helical" evidence="2">
    <location>
        <begin position="39"/>
        <end position="59"/>
    </location>
</feature>
<evidence type="ECO:0008006" key="5">
    <source>
        <dbReference type="Google" id="ProtNLM"/>
    </source>
</evidence>
<dbReference type="AlphaFoldDB" id="A0A1Y1YNE5"/>
<gene>
    <name evidence="3" type="ORF">BCR34DRAFT_139767</name>
</gene>
<comment type="caution">
    <text evidence="3">The sequence shown here is derived from an EMBL/GenBank/DDBJ whole genome shotgun (WGS) entry which is preliminary data.</text>
</comment>
<keyword evidence="2" id="KW-0472">Membrane</keyword>
<dbReference type="OrthoDB" id="71600at2759"/>
<accession>A0A1Y1YNE5</accession>
<proteinExistence type="predicted"/>
<feature type="region of interest" description="Disordered" evidence="1">
    <location>
        <begin position="254"/>
        <end position="304"/>
    </location>
</feature>
<keyword evidence="2" id="KW-1133">Transmembrane helix</keyword>
<evidence type="ECO:0000313" key="4">
    <source>
        <dbReference type="Proteomes" id="UP000193144"/>
    </source>
</evidence>
<feature type="transmembrane region" description="Helical" evidence="2">
    <location>
        <begin position="80"/>
        <end position="100"/>
    </location>
</feature>
<keyword evidence="2" id="KW-0812">Transmembrane</keyword>
<evidence type="ECO:0000256" key="2">
    <source>
        <dbReference type="SAM" id="Phobius"/>
    </source>
</evidence>
<keyword evidence="4" id="KW-1185">Reference proteome</keyword>
<organism evidence="3 4">
    <name type="scientific">Clohesyomyces aquaticus</name>
    <dbReference type="NCBI Taxonomy" id="1231657"/>
    <lineage>
        <taxon>Eukaryota</taxon>
        <taxon>Fungi</taxon>
        <taxon>Dikarya</taxon>
        <taxon>Ascomycota</taxon>
        <taxon>Pezizomycotina</taxon>
        <taxon>Dothideomycetes</taxon>
        <taxon>Pleosporomycetidae</taxon>
        <taxon>Pleosporales</taxon>
        <taxon>Lindgomycetaceae</taxon>
        <taxon>Clohesyomyces</taxon>
    </lineage>
</organism>
<name>A0A1Y1YNE5_9PLEO</name>
<evidence type="ECO:0000256" key="1">
    <source>
        <dbReference type="SAM" id="MobiDB-lite"/>
    </source>
</evidence>
<dbReference type="Proteomes" id="UP000193144">
    <property type="component" value="Unassembled WGS sequence"/>
</dbReference>